<evidence type="ECO:0000259" key="1">
    <source>
        <dbReference type="Pfam" id="PF20454"/>
    </source>
</evidence>
<dbReference type="InterPro" id="IPR046454">
    <property type="entry name" value="GpA_endonuclease"/>
</dbReference>
<keyword evidence="3" id="KW-1185">Reference proteome</keyword>
<name>A0A061JGR2_9PROT</name>
<accession>A0A061JGR2</accession>
<protein>
    <submittedName>
        <fullName evidence="2">Large terminase protein</fullName>
    </submittedName>
</protein>
<proteinExistence type="predicted"/>
<sequence>MHAKDNEQLLKVWVNTTLGETWVDKGEAPDWQRLFERKENYPIGIVPFGGLVLTAGVDVQKDRIEVEIVAWGKNRESWSVDYRIFDGDPAKASTW</sequence>
<dbReference type="Proteomes" id="UP000026922">
    <property type="component" value="Unassembled WGS sequence"/>
</dbReference>
<evidence type="ECO:0000313" key="3">
    <source>
        <dbReference type="Proteomes" id="UP000026922"/>
    </source>
</evidence>
<dbReference type="GO" id="GO:0004519">
    <property type="term" value="F:endonuclease activity"/>
    <property type="evidence" value="ECO:0007669"/>
    <property type="project" value="InterPro"/>
</dbReference>
<organism evidence="2 3">
    <name type="scientific">Holospora undulata HU1</name>
    <dbReference type="NCBI Taxonomy" id="1321371"/>
    <lineage>
        <taxon>Bacteria</taxon>
        <taxon>Pseudomonadati</taxon>
        <taxon>Pseudomonadota</taxon>
        <taxon>Alphaproteobacteria</taxon>
        <taxon>Holosporales</taxon>
        <taxon>Holosporaceae</taxon>
        <taxon>Holospora</taxon>
    </lineage>
</organism>
<dbReference type="Pfam" id="PF20454">
    <property type="entry name" value="GpA_nuclease"/>
    <property type="match status" value="1"/>
</dbReference>
<comment type="caution">
    <text evidence="2">The sequence shown here is derived from an EMBL/GenBank/DDBJ whole genome shotgun (WGS) entry which is preliminary data.</text>
</comment>
<gene>
    <name evidence="2" type="ORF">K737_301210</name>
</gene>
<reference evidence="2 3" key="1">
    <citation type="journal article" date="2013" name="Genome Announc.">
        <title>Draft Genome Sequence of Holospora undulata Strain HU1, a Micronucleus-Specific Symbiont of the Ciliate Paramecium caudatum.</title>
        <authorList>
            <person name="Dohra H."/>
            <person name="Suzuki H."/>
            <person name="Suzuki T."/>
            <person name="Tanaka K."/>
            <person name="Fujishima M."/>
        </authorList>
    </citation>
    <scope>NUCLEOTIDE SEQUENCE [LARGE SCALE GENOMIC DNA]</scope>
    <source>
        <strain evidence="2 3">HU1</strain>
    </source>
</reference>
<feature type="domain" description="Terminase large subunit GpA endonuclease" evidence="1">
    <location>
        <begin position="3"/>
        <end position="95"/>
    </location>
</feature>
<dbReference type="AlphaFoldDB" id="A0A061JGR2"/>
<dbReference type="EMBL" id="ARPM03000202">
    <property type="protein sequence ID" value="ETZ04373.1"/>
    <property type="molecule type" value="Genomic_DNA"/>
</dbReference>
<evidence type="ECO:0000313" key="2">
    <source>
        <dbReference type="EMBL" id="ETZ04373.1"/>
    </source>
</evidence>